<dbReference type="InterPro" id="IPR029787">
    <property type="entry name" value="Nucleotide_cyclase"/>
</dbReference>
<dbReference type="Pfam" id="PF00563">
    <property type="entry name" value="EAL"/>
    <property type="match status" value="1"/>
</dbReference>
<dbReference type="RefSeq" id="WP_189379146.1">
    <property type="nucleotide sequence ID" value="NZ_BNAH01000014.1"/>
</dbReference>
<keyword evidence="1" id="KW-0812">Transmembrane</keyword>
<comment type="caution">
    <text evidence="4">The sequence shown here is derived from an EMBL/GenBank/DDBJ whole genome shotgun (WGS) entry which is preliminary data.</text>
</comment>
<dbReference type="Proteomes" id="UP000626370">
    <property type="component" value="Unassembled WGS sequence"/>
</dbReference>
<dbReference type="InterPro" id="IPR050706">
    <property type="entry name" value="Cyclic-di-GMP_PDE-like"/>
</dbReference>
<feature type="domain" description="GGDEF" evidence="3">
    <location>
        <begin position="157"/>
        <end position="290"/>
    </location>
</feature>
<dbReference type="SMART" id="SM00267">
    <property type="entry name" value="GGDEF"/>
    <property type="match status" value="1"/>
</dbReference>
<feature type="transmembrane region" description="Helical" evidence="1">
    <location>
        <begin position="12"/>
        <end position="35"/>
    </location>
</feature>
<gene>
    <name evidence="4" type="primary">mshH</name>
    <name evidence="4" type="ORF">GCM10011501_30750</name>
</gene>
<dbReference type="Gene3D" id="3.20.20.450">
    <property type="entry name" value="EAL domain"/>
    <property type="match status" value="1"/>
</dbReference>
<keyword evidence="1" id="KW-1133">Transmembrane helix</keyword>
<protein>
    <submittedName>
        <fullName evidence="4">RNase E specificity factor CsrD</fullName>
    </submittedName>
</protein>
<feature type="transmembrane region" description="Helical" evidence="1">
    <location>
        <begin position="41"/>
        <end position="59"/>
    </location>
</feature>
<evidence type="ECO:0000259" key="2">
    <source>
        <dbReference type="PROSITE" id="PS50883"/>
    </source>
</evidence>
<evidence type="ECO:0000313" key="5">
    <source>
        <dbReference type="Proteomes" id="UP000626370"/>
    </source>
</evidence>
<dbReference type="EMBL" id="BNAH01000014">
    <property type="protein sequence ID" value="GHE99063.1"/>
    <property type="molecule type" value="Genomic_DNA"/>
</dbReference>
<dbReference type="Gene3D" id="3.30.70.270">
    <property type="match status" value="1"/>
</dbReference>
<evidence type="ECO:0000256" key="1">
    <source>
        <dbReference type="SAM" id="Phobius"/>
    </source>
</evidence>
<dbReference type="InterPro" id="IPR000160">
    <property type="entry name" value="GGDEF_dom"/>
</dbReference>
<keyword evidence="1" id="KW-0472">Membrane</keyword>
<dbReference type="PROSITE" id="PS50883">
    <property type="entry name" value="EAL"/>
    <property type="match status" value="1"/>
</dbReference>
<dbReference type="InterPro" id="IPR001633">
    <property type="entry name" value="EAL_dom"/>
</dbReference>
<dbReference type="PROSITE" id="PS50887">
    <property type="entry name" value="GGDEF"/>
    <property type="match status" value="1"/>
</dbReference>
<name>A0ABQ3J142_9GAMM</name>
<dbReference type="InterPro" id="IPR043128">
    <property type="entry name" value="Rev_trsase/Diguanyl_cyclase"/>
</dbReference>
<accession>A0ABQ3J142</accession>
<dbReference type="PANTHER" id="PTHR33121">
    <property type="entry name" value="CYCLIC DI-GMP PHOSPHODIESTERASE PDEF"/>
    <property type="match status" value="1"/>
</dbReference>
<evidence type="ECO:0000259" key="3">
    <source>
        <dbReference type="PROSITE" id="PS50887"/>
    </source>
</evidence>
<sequence length="544" mass="61568">MVATKAQLVKVINFGFIVIQAAIASIFFALLALNLLISSQFVISIVIVIAAVLMFFIIARFKRVLITKVNESFEPIQAIEEWADKNNNESIISPNTANYSVAVAIAKLQQQLLTESTENSSFDMLLREKALLDGETGIGNREYFNNRLEALLKEEGAHGAVLFFHFKECDIIQSLHGKQQALVLLTTLIHTIQHRLTHLPSYFIARRNEFEIALLIPDIYVKETEKLASRLVKNLMSVPLPIGISNDEFVHIGISFFQCNAKSYQVMSEADMALRSAQLQGPSQWFMYDKDEVEQAKGSLKWRTLLTKIIDNNAFVIFFQPVIEQDTNKILHHEVLAKIRDTEGKLLNARVFMPMVHKCGFTVKVDLLIVEQVCKLLTHELQEEGCSLNLSIESLLSIQFIDKFKVILNKYPNVASKIIIEISEYHLVHNLPLLKPVMDFFKAQGMSLLSDKVGQYVVSSQYLKECPISSIKLHRSIVLNIHNKPENQTVVQSLKAICKPLNINIYALGIECEEEWRILKKLGVNGGQGHFFTKPVVQVVKAIH</sequence>
<feature type="domain" description="EAL" evidence="2">
    <location>
        <begin position="299"/>
        <end position="544"/>
    </location>
</feature>
<dbReference type="SMART" id="SM00052">
    <property type="entry name" value="EAL"/>
    <property type="match status" value="1"/>
</dbReference>
<dbReference type="Pfam" id="PF00990">
    <property type="entry name" value="GGDEF"/>
    <property type="match status" value="1"/>
</dbReference>
<evidence type="ECO:0000313" key="4">
    <source>
        <dbReference type="EMBL" id="GHE99063.1"/>
    </source>
</evidence>
<dbReference type="SUPFAM" id="SSF55073">
    <property type="entry name" value="Nucleotide cyclase"/>
    <property type="match status" value="1"/>
</dbReference>
<dbReference type="CDD" id="cd01948">
    <property type="entry name" value="EAL"/>
    <property type="match status" value="1"/>
</dbReference>
<proteinExistence type="predicted"/>
<dbReference type="PANTHER" id="PTHR33121:SF32">
    <property type="entry name" value="RNASE E SPECIFICITY FACTOR CSRD"/>
    <property type="match status" value="1"/>
</dbReference>
<organism evidence="4 5">
    <name type="scientific">Thalassotalea profundi</name>
    <dbReference type="NCBI Taxonomy" id="2036687"/>
    <lineage>
        <taxon>Bacteria</taxon>
        <taxon>Pseudomonadati</taxon>
        <taxon>Pseudomonadota</taxon>
        <taxon>Gammaproteobacteria</taxon>
        <taxon>Alteromonadales</taxon>
        <taxon>Colwelliaceae</taxon>
        <taxon>Thalassotalea</taxon>
    </lineage>
</organism>
<keyword evidence="5" id="KW-1185">Reference proteome</keyword>
<reference evidence="5" key="1">
    <citation type="journal article" date="2019" name="Int. J. Syst. Evol. Microbiol.">
        <title>The Global Catalogue of Microorganisms (GCM) 10K type strain sequencing project: providing services to taxonomists for standard genome sequencing and annotation.</title>
        <authorList>
            <consortium name="The Broad Institute Genomics Platform"/>
            <consortium name="The Broad Institute Genome Sequencing Center for Infectious Disease"/>
            <person name="Wu L."/>
            <person name="Ma J."/>
        </authorList>
    </citation>
    <scope>NUCLEOTIDE SEQUENCE [LARGE SCALE GENOMIC DNA]</scope>
    <source>
        <strain evidence="5">CGMCC 1.15922</strain>
    </source>
</reference>
<dbReference type="InterPro" id="IPR035919">
    <property type="entry name" value="EAL_sf"/>
</dbReference>
<dbReference type="SUPFAM" id="SSF141868">
    <property type="entry name" value="EAL domain-like"/>
    <property type="match status" value="1"/>
</dbReference>